<dbReference type="EMBL" id="GIFC01007355">
    <property type="protein sequence ID" value="MXU89438.1"/>
    <property type="molecule type" value="Transcribed_RNA"/>
</dbReference>
<evidence type="ECO:0000256" key="1">
    <source>
        <dbReference type="SAM" id="MobiDB-lite"/>
    </source>
</evidence>
<evidence type="ECO:0000313" key="2">
    <source>
        <dbReference type="EMBL" id="MXU89438.1"/>
    </source>
</evidence>
<accession>A0A6B0UCD0</accession>
<name>A0A6B0UCD0_IXORI</name>
<reference evidence="2" key="1">
    <citation type="submission" date="2019-12" db="EMBL/GenBank/DDBJ databases">
        <title>An insight into the sialome of adult female Ixodes ricinus ticks feeding for 6 days.</title>
        <authorList>
            <person name="Perner J."/>
            <person name="Ribeiro J.M.C."/>
        </authorList>
    </citation>
    <scope>NUCLEOTIDE SEQUENCE</scope>
    <source>
        <strain evidence="2">Semi-engorged</strain>
        <tissue evidence="2">Salivary glands</tissue>
    </source>
</reference>
<protein>
    <submittedName>
        <fullName evidence="2">Putative secreted protein</fullName>
    </submittedName>
</protein>
<proteinExistence type="predicted"/>
<organism evidence="2">
    <name type="scientific">Ixodes ricinus</name>
    <name type="common">Common tick</name>
    <name type="synonym">Acarus ricinus</name>
    <dbReference type="NCBI Taxonomy" id="34613"/>
    <lineage>
        <taxon>Eukaryota</taxon>
        <taxon>Metazoa</taxon>
        <taxon>Ecdysozoa</taxon>
        <taxon>Arthropoda</taxon>
        <taxon>Chelicerata</taxon>
        <taxon>Arachnida</taxon>
        <taxon>Acari</taxon>
        <taxon>Parasitiformes</taxon>
        <taxon>Ixodida</taxon>
        <taxon>Ixodoidea</taxon>
        <taxon>Ixodidae</taxon>
        <taxon>Ixodinae</taxon>
        <taxon>Ixodes</taxon>
    </lineage>
</organism>
<dbReference type="AlphaFoldDB" id="A0A6B0UCD0"/>
<feature type="region of interest" description="Disordered" evidence="1">
    <location>
        <begin position="88"/>
        <end position="108"/>
    </location>
</feature>
<sequence length="108" mass="12355">MRQALLWVYCTLNFSCRASMSSLTRCISCVWYSRMAPRMWGRTKRALKREKMRNISLAFLAVPSWSLSRLVMRASTRSMRSSYLLTAASQASVPSFEMSSPSTSFTFS</sequence>